<evidence type="ECO:0000313" key="2">
    <source>
        <dbReference type="EMBL" id="GFU59797.1"/>
    </source>
</evidence>
<sequence length="181" mass="20726">LAQTPFPTLSKIASTDRNFIKIYKSLTEGITQKLDTYKNLRLTKVAQASSVDTNRKFDSKERIQQRPSHQGISYSPNGSKTQFELKYDWHLLSAILNLRRRNLEVLSQSRWYSRYNDRAQKSTDGLEEDKPSLTCYDCRTLGAIKSKCPTCIPAEQRDDVLPSMNFYGFSMEGNLSSITVI</sequence>
<accession>A0A8X6UN06</accession>
<protein>
    <submittedName>
        <fullName evidence="2">Uncharacterized protein</fullName>
    </submittedName>
</protein>
<feature type="region of interest" description="Disordered" evidence="1">
    <location>
        <begin position="53"/>
        <end position="75"/>
    </location>
</feature>
<reference evidence="2" key="1">
    <citation type="submission" date="2020-08" db="EMBL/GenBank/DDBJ databases">
        <title>Multicomponent nature underlies the extraordinary mechanical properties of spider dragline silk.</title>
        <authorList>
            <person name="Kono N."/>
            <person name="Nakamura H."/>
            <person name="Mori M."/>
            <person name="Yoshida Y."/>
            <person name="Ohtoshi R."/>
            <person name="Malay A.D."/>
            <person name="Moran D.A.P."/>
            <person name="Tomita M."/>
            <person name="Numata K."/>
            <person name="Arakawa K."/>
        </authorList>
    </citation>
    <scope>NUCLEOTIDE SEQUENCE</scope>
</reference>
<feature type="compositionally biased region" description="Basic and acidic residues" evidence="1">
    <location>
        <begin position="53"/>
        <end position="64"/>
    </location>
</feature>
<organism evidence="2 3">
    <name type="scientific">Nephila pilipes</name>
    <name type="common">Giant wood spider</name>
    <name type="synonym">Nephila maculata</name>
    <dbReference type="NCBI Taxonomy" id="299642"/>
    <lineage>
        <taxon>Eukaryota</taxon>
        <taxon>Metazoa</taxon>
        <taxon>Ecdysozoa</taxon>
        <taxon>Arthropoda</taxon>
        <taxon>Chelicerata</taxon>
        <taxon>Arachnida</taxon>
        <taxon>Araneae</taxon>
        <taxon>Araneomorphae</taxon>
        <taxon>Entelegynae</taxon>
        <taxon>Araneoidea</taxon>
        <taxon>Nephilidae</taxon>
        <taxon>Nephila</taxon>
    </lineage>
</organism>
<name>A0A8X6UN06_NEPPI</name>
<dbReference type="AlphaFoldDB" id="A0A8X6UN06"/>
<feature type="non-terminal residue" evidence="2">
    <location>
        <position position="1"/>
    </location>
</feature>
<gene>
    <name evidence="2" type="ORF">NPIL_468511</name>
</gene>
<dbReference type="EMBL" id="BMAW01040476">
    <property type="protein sequence ID" value="GFU59797.1"/>
    <property type="molecule type" value="Genomic_DNA"/>
</dbReference>
<keyword evidence="3" id="KW-1185">Reference proteome</keyword>
<evidence type="ECO:0000256" key="1">
    <source>
        <dbReference type="SAM" id="MobiDB-lite"/>
    </source>
</evidence>
<proteinExistence type="predicted"/>
<dbReference type="Proteomes" id="UP000887013">
    <property type="component" value="Unassembled WGS sequence"/>
</dbReference>
<comment type="caution">
    <text evidence="2">The sequence shown here is derived from an EMBL/GenBank/DDBJ whole genome shotgun (WGS) entry which is preliminary data.</text>
</comment>
<evidence type="ECO:0000313" key="3">
    <source>
        <dbReference type="Proteomes" id="UP000887013"/>
    </source>
</evidence>
<feature type="compositionally biased region" description="Polar residues" evidence="1">
    <location>
        <begin position="65"/>
        <end position="75"/>
    </location>
</feature>